<dbReference type="Pfam" id="PF01613">
    <property type="entry name" value="Flavin_Reduct"/>
    <property type="match status" value="1"/>
</dbReference>
<accession>A0AAN2PHP3</accession>
<evidence type="ECO:0000259" key="1">
    <source>
        <dbReference type="Pfam" id="PF01613"/>
    </source>
</evidence>
<feature type="domain" description="Flavin reductase like" evidence="1">
    <location>
        <begin position="10"/>
        <end position="56"/>
    </location>
</feature>
<dbReference type="EMBL" id="CCXW01000001">
    <property type="protein sequence ID" value="CEG32339.1"/>
    <property type="molecule type" value="Genomic_DNA"/>
</dbReference>
<keyword evidence="3" id="KW-1185">Reference proteome</keyword>
<dbReference type="InterPro" id="IPR002563">
    <property type="entry name" value="Flavin_Rdtase-like_dom"/>
</dbReference>
<dbReference type="SUPFAM" id="SSF50475">
    <property type="entry name" value="FMN-binding split barrel"/>
    <property type="match status" value="1"/>
</dbReference>
<dbReference type="Gene3D" id="2.30.110.10">
    <property type="entry name" value="Electron Transport, Fmn-binding Protein, Chain A"/>
    <property type="match status" value="1"/>
</dbReference>
<sequence length="65" mass="7291">MDGRELRNRFGKFPTGVTIVSWFDRRVQKGITVNSFTSVSLDPPLALVSIHKEAKACTSMKYFVG</sequence>
<proteinExistence type="predicted"/>
<dbReference type="AlphaFoldDB" id="A0AAN2PHP3"/>
<evidence type="ECO:0000313" key="2">
    <source>
        <dbReference type="EMBL" id="CEG32339.1"/>
    </source>
</evidence>
<gene>
    <name evidence="2" type="ORF">BN1180_02499</name>
</gene>
<protein>
    <submittedName>
        <fullName evidence="2">Flavin reductase domain-containing protein</fullName>
    </submittedName>
</protein>
<dbReference type="GO" id="GO:0010181">
    <property type="term" value="F:FMN binding"/>
    <property type="evidence" value="ECO:0007669"/>
    <property type="project" value="InterPro"/>
</dbReference>
<evidence type="ECO:0000313" key="3">
    <source>
        <dbReference type="Proteomes" id="UP000182110"/>
    </source>
</evidence>
<comment type="caution">
    <text evidence="2">The sequence shown here is derived from an EMBL/GenBank/DDBJ whole genome shotgun (WGS) entry which is preliminary data.</text>
</comment>
<dbReference type="RefSeq" id="WP_072272899.1">
    <property type="nucleotide sequence ID" value="NZ_CCXW01000001.1"/>
</dbReference>
<organism evidence="2 3">
    <name type="scientific">Peribacillus simplex</name>
    <dbReference type="NCBI Taxonomy" id="1478"/>
    <lineage>
        <taxon>Bacteria</taxon>
        <taxon>Bacillati</taxon>
        <taxon>Bacillota</taxon>
        <taxon>Bacilli</taxon>
        <taxon>Bacillales</taxon>
        <taxon>Bacillaceae</taxon>
        <taxon>Peribacillus</taxon>
    </lineage>
</organism>
<name>A0AAN2PHP3_9BACI</name>
<dbReference type="Proteomes" id="UP000182110">
    <property type="component" value="Unassembled WGS sequence"/>
</dbReference>
<reference evidence="2 3" key="1">
    <citation type="journal article" date="2014" name="Genome Announc.">
        <title>Genome Sequence of Bacillus simplex Strain P558, Isolated from a Human Fecal Sample.</title>
        <authorList>
            <person name="Croce O."/>
            <person name="Hugon P."/>
            <person name="Lagier J.C."/>
            <person name="Bibi F."/>
            <person name="Robert C."/>
            <person name="Azhar E.I."/>
            <person name="Raoult D."/>
            <person name="Fournier P.E."/>
        </authorList>
    </citation>
    <scope>NUCLEOTIDE SEQUENCE [LARGE SCALE GENOMIC DNA]</scope>
    <source>
        <strain evidence="2 3">P558</strain>
    </source>
</reference>
<dbReference type="GO" id="GO:0016646">
    <property type="term" value="F:oxidoreductase activity, acting on the CH-NH group of donors, NAD or NADP as acceptor"/>
    <property type="evidence" value="ECO:0007669"/>
    <property type="project" value="UniProtKB-ARBA"/>
</dbReference>
<dbReference type="InterPro" id="IPR012349">
    <property type="entry name" value="Split_barrel_FMN-bd"/>
</dbReference>